<protein>
    <recommendedName>
        <fullName evidence="4">Carrier domain-containing protein</fullName>
    </recommendedName>
</protein>
<dbReference type="SUPFAM" id="SSF56801">
    <property type="entry name" value="Acetyl-CoA synthetase-like"/>
    <property type="match status" value="1"/>
</dbReference>
<dbReference type="InterPro" id="IPR006162">
    <property type="entry name" value="Ppantetheine_attach_site"/>
</dbReference>
<dbReference type="InterPro" id="IPR025714">
    <property type="entry name" value="Methyltranfer_dom"/>
</dbReference>
<dbReference type="Pfam" id="PF00550">
    <property type="entry name" value="PP-binding"/>
    <property type="match status" value="1"/>
</dbReference>
<comment type="cofactor">
    <cofactor evidence="1">
        <name>pantetheine 4'-phosphate</name>
        <dbReference type="ChEBI" id="CHEBI:47942"/>
    </cofactor>
</comment>
<organism evidence="5 6">
    <name type="scientific">Clostridium kluyveri (strain NBRC 12016)</name>
    <dbReference type="NCBI Taxonomy" id="583346"/>
    <lineage>
        <taxon>Bacteria</taxon>
        <taxon>Bacillati</taxon>
        <taxon>Bacillota</taxon>
        <taxon>Clostridia</taxon>
        <taxon>Eubacteriales</taxon>
        <taxon>Clostridiaceae</taxon>
        <taxon>Clostridium</taxon>
    </lineage>
</organism>
<dbReference type="InterPro" id="IPR013120">
    <property type="entry name" value="FAR_NAD-bd"/>
</dbReference>
<accession>B9E3Q0</accession>
<dbReference type="Pfam" id="PF00501">
    <property type="entry name" value="AMP-binding"/>
    <property type="match status" value="2"/>
</dbReference>
<evidence type="ECO:0000256" key="2">
    <source>
        <dbReference type="ARBA" id="ARBA00022450"/>
    </source>
</evidence>
<dbReference type="SUPFAM" id="SSF47336">
    <property type="entry name" value="ACP-like"/>
    <property type="match status" value="1"/>
</dbReference>
<dbReference type="FunFam" id="1.10.1200.10:FF:000005">
    <property type="entry name" value="Nonribosomal peptide synthetase 1"/>
    <property type="match status" value="1"/>
</dbReference>
<sequence length="1539" mass="179217">MIKMAVGKYSKNILISSGKFEDEKNYWIKRLEGDVEMSGFLTTSTRPRLSQYLKTSFHAEIKGNTFNRLLSISKNSQHALFMILLSGVEFLLSTYTGSEDIIVGMPIFRQKEKGEYINNILAIRTYIHGHMSFKDFLGIVKKTVIEADKNQNFPLDKIADILNIKNDEYTPLFKTIVLLENIQDKSNIEYIKSDMIFSFNLLKQSILLNIEYNSVLFSKKIIESIGNNLINYYTFVVDNTSAKLMDIEVSSEDEKRCLLCDFNNNTLEFNSKDTIVEMFQQQVEKFPHKTALVHENEKITYMELNERANSIANYLVNDRNIHADEFVGILLENSINQVISVMAVLKAGGAYIPIDADTPEERIKSIINDSGARVIISGKKHIRTLNRLQWECETLSAYICIDTDDVYNEEEKEKNGLMDKKLWEYVGSRAEDEITGGGWTNSYTGENFTKKEMDEYGDNVLKKLMPFLKNDTKVLEIGCASGISMYRIAPLVGLYYGTDMSSEIINKNIKRNEEENITNIKLDVLMAHEIDKIHQKDFDIIIINSVIQCFHGHNYFRKVLKKAVDLINKEGKVFIGDIMDQDLKYELVNSLEEFKYKHLNEDIKAKTDWTEELFLSRNYFRDLKYEFEEISKVVFSDKIGTIENELTKYRFDAIIYIDKSLQGKQSKTVHKYKYQHDLNILSKFSSSNPSVKVLPENLAYVIYTSGTTGTPKGVMIEHKSLVNLCNWHNNYYEISELDNSTRYAGFGFDASVWELFPYLVKGAAVYIISSNLRLDIIRLNEYFENNNITISFLPTQICEQFMEIENNSLRFLLTGGDKLRFFKPCNYTLVNNYGPTENTVVTTSVVVDKEHYNIPIGKPISNIQIYILDRYNRIQPIGTQGEICISGRGLARGYLNRKKLTEEKFVKNPFMIGERMYKTGDLARWTSDGNIEFLGRMDQQVKISAYRIELAEIENRLLKYEFIKDVVVIDREDFNKNKYLCAYYVSDMELYINDIKYYLSVQLPDYMIPAFFIKIDKIPLTINGKVNRKVLPEPDQISSMDIKYIPPRNEMEKRMVEVWEEILGIDKVGILDNFFDLGGNSLKAVRVISKMSMDFEIEINDLFQFQTISKLSENILYKKDNLKKIIEGIKSSIGEKKEDRNYSQYEDKIYRYKKSIESYCDLSTSFIRNKYKNILITGSTGYLGVNLLYQLLKNTDSIIYLLIRSGSKKDGEKRIREKLKFYFEEDIFKNYRDKINVLCGDLLEKNFALETQEYNYLLQKIDCIVNAAANVKHYGNYDDFYNVNVEGTERLIEFALKGNKKDFHHVSTVGVASGKIPGVDYYIYTEYDHDVGQEDSNYYIQTKFEAEKKLIMARSRGLMCNIYRVGNLICNSQTGKFQENMNDNGFYKIIKSLIKLGQVPDIELKKLDFSFIDYVSKAFILIMNEKNLKDDIFHIYNNNYISLFDLRELLKYCGFNLEVMPFNKFLDFLYKNHENKNLTNYVENILLHSRVLESTKNTDFEIVCEKTVLILRNMGFYWPKVDNFYIRNMINYCREVDFI</sequence>
<keyword evidence="3" id="KW-0597">Phosphoprotein</keyword>
<dbReference type="Gene3D" id="1.10.1200.10">
    <property type="entry name" value="ACP-like"/>
    <property type="match status" value="1"/>
</dbReference>
<dbReference type="InterPro" id="IPR036736">
    <property type="entry name" value="ACP-like_sf"/>
</dbReference>
<reference evidence="6" key="1">
    <citation type="submission" date="2005-09" db="EMBL/GenBank/DDBJ databases">
        <title>Complete genome sequence of Clostridium kluyveri and comparative genomics of Clostridia species.</title>
        <authorList>
            <person name="Inui M."/>
            <person name="Nonaka H."/>
            <person name="Shinoda Y."/>
            <person name="Ikenaga Y."/>
            <person name="Abe M."/>
            <person name="Naito K."/>
            <person name="Vertes A.A."/>
            <person name="Yukawa H."/>
        </authorList>
    </citation>
    <scope>NUCLEOTIDE SEQUENCE [LARGE SCALE GENOMIC DNA]</scope>
    <source>
        <strain evidence="6">NBRC 12016</strain>
    </source>
</reference>
<dbReference type="Gene3D" id="3.30.300.30">
    <property type="match status" value="1"/>
</dbReference>
<dbReference type="InterPro" id="IPR045851">
    <property type="entry name" value="AMP-bd_C_sf"/>
</dbReference>
<dbReference type="Gene3D" id="3.30.559.30">
    <property type="entry name" value="Nonribosomal peptide synthetase, condensation domain"/>
    <property type="match status" value="1"/>
</dbReference>
<feature type="domain" description="Carrier" evidence="4">
    <location>
        <begin position="1046"/>
        <end position="1122"/>
    </location>
</feature>
<gene>
    <name evidence="5" type="ordered locus">CKR_2074</name>
</gene>
<dbReference type="PROSITE" id="PS00455">
    <property type="entry name" value="AMP_BINDING"/>
    <property type="match status" value="1"/>
</dbReference>
<dbReference type="Gene3D" id="3.40.50.150">
    <property type="entry name" value="Vaccinia Virus protein VP39"/>
    <property type="match status" value="1"/>
</dbReference>
<proteinExistence type="predicted"/>
<dbReference type="SUPFAM" id="SSF52777">
    <property type="entry name" value="CoA-dependent acyltransferases"/>
    <property type="match status" value="1"/>
</dbReference>
<dbReference type="Gene3D" id="3.40.50.980">
    <property type="match status" value="2"/>
</dbReference>
<dbReference type="InterPro" id="IPR036291">
    <property type="entry name" value="NAD(P)-bd_dom_sf"/>
</dbReference>
<dbReference type="PIRSF" id="PIRSF001617">
    <property type="entry name" value="Alpha-AR"/>
    <property type="match status" value="1"/>
</dbReference>
<evidence type="ECO:0000256" key="1">
    <source>
        <dbReference type="ARBA" id="ARBA00001957"/>
    </source>
</evidence>
<dbReference type="InterPro" id="IPR001242">
    <property type="entry name" value="Condensation_dom"/>
</dbReference>
<dbReference type="Gene3D" id="3.40.50.720">
    <property type="entry name" value="NAD(P)-binding Rossmann-like Domain"/>
    <property type="match status" value="1"/>
</dbReference>
<evidence type="ECO:0000313" key="5">
    <source>
        <dbReference type="EMBL" id="BAH07125.1"/>
    </source>
</evidence>
<dbReference type="Pfam" id="PF07993">
    <property type="entry name" value="NAD_binding_4"/>
    <property type="match status" value="1"/>
</dbReference>
<dbReference type="InterPro" id="IPR029063">
    <property type="entry name" value="SAM-dependent_MTases_sf"/>
</dbReference>
<dbReference type="HOGENOM" id="CLU_000022_2_4_9"/>
<dbReference type="PROSITE" id="PS50075">
    <property type="entry name" value="CARRIER"/>
    <property type="match status" value="1"/>
</dbReference>
<dbReference type="Gene3D" id="3.40.50.12780">
    <property type="entry name" value="N-terminal domain of ligase-like"/>
    <property type="match status" value="1"/>
</dbReference>
<dbReference type="Proteomes" id="UP000007969">
    <property type="component" value="Chromosome"/>
</dbReference>
<dbReference type="Gene3D" id="2.30.38.10">
    <property type="entry name" value="Luciferase, Domain 3"/>
    <property type="match status" value="1"/>
</dbReference>
<dbReference type="Pfam" id="PF13847">
    <property type="entry name" value="Methyltransf_31"/>
    <property type="match status" value="1"/>
</dbReference>
<evidence type="ECO:0000313" key="6">
    <source>
        <dbReference type="Proteomes" id="UP000007969"/>
    </source>
</evidence>
<dbReference type="InterPro" id="IPR042099">
    <property type="entry name" value="ANL_N_sf"/>
</dbReference>
<dbReference type="PROSITE" id="PS00012">
    <property type="entry name" value="PHOSPHOPANTETHEINE"/>
    <property type="match status" value="1"/>
</dbReference>
<dbReference type="KEGG" id="ckr:CKR_2074"/>
<keyword evidence="2" id="KW-0596">Phosphopantetheine</keyword>
<dbReference type="InterPro" id="IPR009081">
    <property type="entry name" value="PP-bd_ACP"/>
</dbReference>
<evidence type="ECO:0000256" key="3">
    <source>
        <dbReference type="ARBA" id="ARBA00022553"/>
    </source>
</evidence>
<dbReference type="PANTHER" id="PTHR44845:SF7">
    <property type="entry name" value="PLIPASTATIN SYNTHASE SUBUNIT D"/>
    <property type="match status" value="1"/>
</dbReference>
<dbReference type="Pfam" id="PF00668">
    <property type="entry name" value="Condensation"/>
    <property type="match status" value="1"/>
</dbReference>
<dbReference type="CDD" id="cd02440">
    <property type="entry name" value="AdoMet_MTases"/>
    <property type="match status" value="1"/>
</dbReference>
<name>B9E3Q0_CLOK1</name>
<dbReference type="SUPFAM" id="SSF53335">
    <property type="entry name" value="S-adenosyl-L-methionine-dependent methyltransferases"/>
    <property type="match status" value="1"/>
</dbReference>
<dbReference type="SUPFAM" id="SSF51735">
    <property type="entry name" value="NAD(P)-binding Rossmann-fold domains"/>
    <property type="match status" value="1"/>
</dbReference>
<dbReference type="InterPro" id="IPR020845">
    <property type="entry name" value="AMP-binding_CS"/>
</dbReference>
<dbReference type="GO" id="GO:0003824">
    <property type="term" value="F:catalytic activity"/>
    <property type="evidence" value="ECO:0007669"/>
    <property type="project" value="InterPro"/>
</dbReference>
<dbReference type="PANTHER" id="PTHR44845">
    <property type="entry name" value="CARRIER DOMAIN-CONTAINING PROTEIN"/>
    <property type="match status" value="1"/>
</dbReference>
<dbReference type="InterPro" id="IPR025110">
    <property type="entry name" value="AMP-bd_C"/>
</dbReference>
<dbReference type="InterPro" id="IPR000873">
    <property type="entry name" value="AMP-dep_synth/lig_dom"/>
</dbReference>
<dbReference type="Pfam" id="PF13193">
    <property type="entry name" value="AMP-binding_C"/>
    <property type="match status" value="1"/>
</dbReference>
<dbReference type="EMBL" id="AP009049">
    <property type="protein sequence ID" value="BAH07125.1"/>
    <property type="molecule type" value="Genomic_DNA"/>
</dbReference>
<evidence type="ECO:0000259" key="4">
    <source>
        <dbReference type="PROSITE" id="PS50075"/>
    </source>
</evidence>